<feature type="transmembrane region" description="Helical" evidence="5">
    <location>
        <begin position="131"/>
        <end position="150"/>
    </location>
</feature>
<dbReference type="Proteomes" id="UP001432027">
    <property type="component" value="Unassembled WGS sequence"/>
</dbReference>
<name>A0AAV5S7Z0_9BILA</name>
<dbReference type="InterPro" id="IPR000276">
    <property type="entry name" value="GPCR_Rhodpsn"/>
</dbReference>
<evidence type="ECO:0000256" key="4">
    <source>
        <dbReference type="ARBA" id="ARBA00023136"/>
    </source>
</evidence>
<protein>
    <recommendedName>
        <fullName evidence="6">G-protein coupled receptors family 1 profile domain-containing protein</fullName>
    </recommendedName>
</protein>
<evidence type="ECO:0000259" key="6">
    <source>
        <dbReference type="PROSITE" id="PS50262"/>
    </source>
</evidence>
<proteinExistence type="predicted"/>
<dbReference type="Gene3D" id="1.20.1070.10">
    <property type="entry name" value="Rhodopsin 7-helix transmembrane proteins"/>
    <property type="match status" value="1"/>
</dbReference>
<feature type="non-terminal residue" evidence="7">
    <location>
        <position position="1"/>
    </location>
</feature>
<comment type="caution">
    <text evidence="7">The sequence shown here is derived from an EMBL/GenBank/DDBJ whole genome shotgun (WGS) entry which is preliminary data.</text>
</comment>
<dbReference type="GO" id="GO:0016020">
    <property type="term" value="C:membrane"/>
    <property type="evidence" value="ECO:0007669"/>
    <property type="project" value="UniProtKB-SubCell"/>
</dbReference>
<dbReference type="GO" id="GO:0004930">
    <property type="term" value="F:G protein-coupled receptor activity"/>
    <property type="evidence" value="ECO:0007669"/>
    <property type="project" value="InterPro"/>
</dbReference>
<feature type="transmembrane region" description="Helical" evidence="5">
    <location>
        <begin position="12"/>
        <end position="36"/>
    </location>
</feature>
<dbReference type="CDD" id="cd00637">
    <property type="entry name" value="7tm_classA_rhodopsin-like"/>
    <property type="match status" value="1"/>
</dbReference>
<accession>A0AAV5S7Z0</accession>
<organism evidence="7 8">
    <name type="scientific">Pristionchus entomophagus</name>
    <dbReference type="NCBI Taxonomy" id="358040"/>
    <lineage>
        <taxon>Eukaryota</taxon>
        <taxon>Metazoa</taxon>
        <taxon>Ecdysozoa</taxon>
        <taxon>Nematoda</taxon>
        <taxon>Chromadorea</taxon>
        <taxon>Rhabditida</taxon>
        <taxon>Rhabditina</taxon>
        <taxon>Diplogasteromorpha</taxon>
        <taxon>Diplogasteroidea</taxon>
        <taxon>Neodiplogasteridae</taxon>
        <taxon>Pristionchus</taxon>
    </lineage>
</organism>
<comment type="subcellular location">
    <subcellularLocation>
        <location evidence="1">Membrane</location>
    </subcellularLocation>
</comment>
<keyword evidence="2 5" id="KW-0812">Transmembrane</keyword>
<dbReference type="PANTHER" id="PTHR22718">
    <property type="entry name" value="SERPENTINE RECEPTOR, CLASS X"/>
    <property type="match status" value="1"/>
</dbReference>
<keyword evidence="4 5" id="KW-0472">Membrane</keyword>
<feature type="domain" description="G-protein coupled receptors family 1 profile" evidence="6">
    <location>
        <begin position="27"/>
        <end position="158"/>
    </location>
</feature>
<dbReference type="PROSITE" id="PS50262">
    <property type="entry name" value="G_PROTEIN_RECEP_F1_2"/>
    <property type="match status" value="1"/>
</dbReference>
<keyword evidence="8" id="KW-1185">Reference proteome</keyword>
<dbReference type="PANTHER" id="PTHR22718:SF34">
    <property type="entry name" value="G-PROTEIN COUPLED RECEPTORS FAMILY 1 PROFILE DOMAIN-CONTAINING PROTEIN"/>
    <property type="match status" value="1"/>
</dbReference>
<gene>
    <name evidence="7" type="ORF">PENTCL1PPCAC_632</name>
</gene>
<evidence type="ECO:0000256" key="5">
    <source>
        <dbReference type="SAM" id="Phobius"/>
    </source>
</evidence>
<evidence type="ECO:0000256" key="3">
    <source>
        <dbReference type="ARBA" id="ARBA00022989"/>
    </source>
</evidence>
<feature type="non-terminal residue" evidence="7">
    <location>
        <position position="158"/>
    </location>
</feature>
<dbReference type="PRINTS" id="PR00237">
    <property type="entry name" value="GPCRRHODOPSN"/>
</dbReference>
<evidence type="ECO:0000256" key="1">
    <source>
        <dbReference type="ARBA" id="ARBA00004370"/>
    </source>
</evidence>
<evidence type="ECO:0000313" key="8">
    <source>
        <dbReference type="Proteomes" id="UP001432027"/>
    </source>
</evidence>
<dbReference type="AlphaFoldDB" id="A0AAV5S7Z0"/>
<evidence type="ECO:0000256" key="2">
    <source>
        <dbReference type="ARBA" id="ARBA00022692"/>
    </source>
</evidence>
<dbReference type="SUPFAM" id="SSF81321">
    <property type="entry name" value="Family A G protein-coupled receptor-like"/>
    <property type="match status" value="1"/>
</dbReference>
<feature type="transmembrane region" description="Helical" evidence="5">
    <location>
        <begin position="98"/>
        <end position="119"/>
    </location>
</feature>
<dbReference type="Pfam" id="PF00001">
    <property type="entry name" value="7tm_1"/>
    <property type="match status" value="1"/>
</dbReference>
<dbReference type="InterPro" id="IPR017452">
    <property type="entry name" value="GPCR_Rhodpsn_7TM"/>
</dbReference>
<keyword evidence="3 5" id="KW-1133">Transmembrane helix</keyword>
<sequence length="158" mass="17958">YSTLPERADDRLVIGLLLIPVAYGIIANIALCIAIFGNKDIRSNPSYYLLIQIAVCDLVLLFFDVFFRLAGIIFRQAYLISAYSSLNSTIYFFSQCAWWSFVCSLTLTAVNRFICIVFVGRYDNLFTHRSMIVAVLFTTLGGIFLSVPHLTRCCRVLW</sequence>
<reference evidence="7" key="1">
    <citation type="submission" date="2023-10" db="EMBL/GenBank/DDBJ databases">
        <title>Genome assembly of Pristionchus species.</title>
        <authorList>
            <person name="Yoshida K."/>
            <person name="Sommer R.J."/>
        </authorList>
    </citation>
    <scope>NUCLEOTIDE SEQUENCE</scope>
    <source>
        <strain evidence="7">RS0144</strain>
    </source>
</reference>
<feature type="transmembrane region" description="Helical" evidence="5">
    <location>
        <begin position="48"/>
        <end position="78"/>
    </location>
</feature>
<dbReference type="EMBL" id="BTSX01000001">
    <property type="protein sequence ID" value="GMS78457.1"/>
    <property type="molecule type" value="Genomic_DNA"/>
</dbReference>
<evidence type="ECO:0000313" key="7">
    <source>
        <dbReference type="EMBL" id="GMS78457.1"/>
    </source>
</evidence>